<dbReference type="CDD" id="cd00167">
    <property type="entry name" value="SANT"/>
    <property type="match status" value="2"/>
</dbReference>
<evidence type="ECO:0000256" key="1">
    <source>
        <dbReference type="ARBA" id="ARBA00004123"/>
    </source>
</evidence>
<sequence length="344" mass="39720">MNQQKGCMHMTMKGSGRVGKRSHTVKGQWTLEEDRLLIQLVEQFGLRKWSQIAQLLKGRVGKQCRERWHNHLRPNIKKDVWTEEEDKALIEAHKEIGNRWAEIAKRLPGRTENSIKNHWNATKRRQFSRRRCRSSKHPNPSSLLQNYIKNFVLMNNSNAGTAGSAKASAVPGSSTEFEPSHDDHLVANITHQLPTNDIVLFTHDKSFFDEFPSRPFCDNHQQRSSVEKEMMMTYNMTSSLMHYHEVKKEMDLVEMKRLIVPAKQPRSSGCARQATKNDTRGRPTKEDSSKGQCHSSLNKLRTLLMTSLLIFFAKMPAMLRSRAVRLSYLRKLELARAINKSQSK</sequence>
<proteinExistence type="predicted"/>
<feature type="domain" description="HTH myb-type" evidence="6">
    <location>
        <begin position="77"/>
        <end position="127"/>
    </location>
</feature>
<feature type="compositionally biased region" description="Basic and acidic residues" evidence="4">
    <location>
        <begin position="275"/>
        <end position="289"/>
    </location>
</feature>
<accession>A0AAP0NVA9</accession>
<feature type="domain" description="HTH myb-type" evidence="6">
    <location>
        <begin position="21"/>
        <end position="76"/>
    </location>
</feature>
<keyword evidence="8" id="KW-1185">Reference proteome</keyword>
<dbReference type="AlphaFoldDB" id="A0AAP0NVA9"/>
<dbReference type="PROSITE" id="PS50090">
    <property type="entry name" value="MYB_LIKE"/>
    <property type="match status" value="2"/>
</dbReference>
<evidence type="ECO:0000256" key="2">
    <source>
        <dbReference type="ARBA" id="ARBA00022737"/>
    </source>
</evidence>
<dbReference type="PANTHER" id="PTHR45614:SF285">
    <property type="entry name" value="TRANSCRIPTION FACTOR MYB98"/>
    <property type="match status" value="1"/>
</dbReference>
<feature type="region of interest" description="Disordered" evidence="4">
    <location>
        <begin position="1"/>
        <end position="21"/>
    </location>
</feature>
<feature type="domain" description="Myb-like" evidence="5">
    <location>
        <begin position="73"/>
        <end position="123"/>
    </location>
</feature>
<evidence type="ECO:0000259" key="5">
    <source>
        <dbReference type="PROSITE" id="PS50090"/>
    </source>
</evidence>
<feature type="region of interest" description="Disordered" evidence="4">
    <location>
        <begin position="263"/>
        <end position="293"/>
    </location>
</feature>
<dbReference type="InterPro" id="IPR050560">
    <property type="entry name" value="MYB_TF"/>
</dbReference>
<keyword evidence="3" id="KW-0238">DNA-binding</keyword>
<dbReference type="GO" id="GO:0005634">
    <property type="term" value="C:nucleus"/>
    <property type="evidence" value="ECO:0007669"/>
    <property type="project" value="UniProtKB-SubCell"/>
</dbReference>
<dbReference type="Pfam" id="PF13921">
    <property type="entry name" value="Myb_DNA-bind_6"/>
    <property type="match status" value="1"/>
</dbReference>
<reference evidence="7 8" key="1">
    <citation type="submission" date="2024-01" db="EMBL/GenBank/DDBJ databases">
        <title>Genome assemblies of Stephania.</title>
        <authorList>
            <person name="Yang L."/>
        </authorList>
    </citation>
    <scope>NUCLEOTIDE SEQUENCE [LARGE SCALE GENOMIC DNA]</scope>
    <source>
        <strain evidence="7">JXDWG</strain>
        <tissue evidence="7">Leaf</tissue>
    </source>
</reference>
<evidence type="ECO:0000313" key="8">
    <source>
        <dbReference type="Proteomes" id="UP001419268"/>
    </source>
</evidence>
<dbReference type="PANTHER" id="PTHR45614">
    <property type="entry name" value="MYB PROTEIN-RELATED"/>
    <property type="match status" value="1"/>
</dbReference>
<dbReference type="GO" id="GO:0000978">
    <property type="term" value="F:RNA polymerase II cis-regulatory region sequence-specific DNA binding"/>
    <property type="evidence" value="ECO:0007669"/>
    <property type="project" value="TreeGrafter"/>
</dbReference>
<gene>
    <name evidence="7" type="ORF">Scep_017832</name>
</gene>
<dbReference type="PROSITE" id="PS51294">
    <property type="entry name" value="HTH_MYB"/>
    <property type="match status" value="2"/>
</dbReference>
<dbReference type="Gene3D" id="1.10.10.60">
    <property type="entry name" value="Homeodomain-like"/>
    <property type="match status" value="2"/>
</dbReference>
<dbReference type="GO" id="GO:0000981">
    <property type="term" value="F:DNA-binding transcription factor activity, RNA polymerase II-specific"/>
    <property type="evidence" value="ECO:0007669"/>
    <property type="project" value="TreeGrafter"/>
</dbReference>
<dbReference type="FunFam" id="1.10.10.60:FF:000010">
    <property type="entry name" value="Transcriptional activator Myb isoform A"/>
    <property type="match status" value="1"/>
</dbReference>
<dbReference type="FunFam" id="1.10.10.60:FF:000381">
    <property type="entry name" value="Transcription factor MYB119"/>
    <property type="match status" value="1"/>
</dbReference>
<dbReference type="Proteomes" id="UP001419268">
    <property type="component" value="Unassembled WGS sequence"/>
</dbReference>
<dbReference type="InterPro" id="IPR001005">
    <property type="entry name" value="SANT/Myb"/>
</dbReference>
<dbReference type="SMART" id="SM00717">
    <property type="entry name" value="SANT"/>
    <property type="match status" value="2"/>
</dbReference>
<protein>
    <submittedName>
        <fullName evidence="7">Uncharacterized protein</fullName>
    </submittedName>
</protein>
<dbReference type="EMBL" id="JBBNAG010000007">
    <property type="protein sequence ID" value="KAK9119739.1"/>
    <property type="molecule type" value="Genomic_DNA"/>
</dbReference>
<name>A0AAP0NVA9_9MAGN</name>
<evidence type="ECO:0000256" key="3">
    <source>
        <dbReference type="ARBA" id="ARBA00023125"/>
    </source>
</evidence>
<keyword evidence="2" id="KW-0677">Repeat</keyword>
<comment type="caution">
    <text evidence="7">The sequence shown here is derived from an EMBL/GenBank/DDBJ whole genome shotgun (WGS) entry which is preliminary data.</text>
</comment>
<organism evidence="7 8">
    <name type="scientific">Stephania cephalantha</name>
    <dbReference type="NCBI Taxonomy" id="152367"/>
    <lineage>
        <taxon>Eukaryota</taxon>
        <taxon>Viridiplantae</taxon>
        <taxon>Streptophyta</taxon>
        <taxon>Embryophyta</taxon>
        <taxon>Tracheophyta</taxon>
        <taxon>Spermatophyta</taxon>
        <taxon>Magnoliopsida</taxon>
        <taxon>Ranunculales</taxon>
        <taxon>Menispermaceae</taxon>
        <taxon>Menispermoideae</taxon>
        <taxon>Cissampelideae</taxon>
        <taxon>Stephania</taxon>
    </lineage>
</organism>
<evidence type="ECO:0000259" key="6">
    <source>
        <dbReference type="PROSITE" id="PS51294"/>
    </source>
</evidence>
<dbReference type="InterPro" id="IPR017930">
    <property type="entry name" value="Myb_dom"/>
</dbReference>
<evidence type="ECO:0000313" key="7">
    <source>
        <dbReference type="EMBL" id="KAK9119739.1"/>
    </source>
</evidence>
<dbReference type="SUPFAM" id="SSF46689">
    <property type="entry name" value="Homeodomain-like"/>
    <property type="match status" value="1"/>
</dbReference>
<comment type="subcellular location">
    <subcellularLocation>
        <location evidence="1">Nucleus</location>
    </subcellularLocation>
</comment>
<evidence type="ECO:0000256" key="4">
    <source>
        <dbReference type="SAM" id="MobiDB-lite"/>
    </source>
</evidence>
<feature type="domain" description="Myb-like" evidence="5">
    <location>
        <begin position="21"/>
        <end position="72"/>
    </location>
</feature>
<dbReference type="InterPro" id="IPR009057">
    <property type="entry name" value="Homeodomain-like_sf"/>
</dbReference>